<dbReference type="Pfam" id="PF13240">
    <property type="entry name" value="Zn_Ribbon_1"/>
    <property type="match status" value="2"/>
</dbReference>
<feature type="domain" description="Zinc-ribbon" evidence="3">
    <location>
        <begin position="4"/>
        <end position="24"/>
    </location>
</feature>
<keyword evidence="2" id="KW-1133">Transmembrane helix</keyword>
<feature type="region of interest" description="Disordered" evidence="1">
    <location>
        <begin position="1"/>
        <end position="98"/>
    </location>
</feature>
<comment type="caution">
    <text evidence="4">The sequence shown here is derived from an EMBL/GenBank/DDBJ whole genome shotgun (WGS) entry which is preliminary data.</text>
</comment>
<dbReference type="InterPro" id="IPR008979">
    <property type="entry name" value="Galactose-bd-like_sf"/>
</dbReference>
<proteinExistence type="predicted"/>
<protein>
    <recommendedName>
        <fullName evidence="3">Zinc-ribbon domain-containing protein</fullName>
    </recommendedName>
</protein>
<keyword evidence="2" id="KW-0472">Membrane</keyword>
<reference evidence="4 5" key="1">
    <citation type="submission" date="2020-08" db="EMBL/GenBank/DDBJ databases">
        <title>Sequencing the genomes of 1000 actinobacteria strains.</title>
        <authorList>
            <person name="Klenk H.-P."/>
        </authorList>
    </citation>
    <scope>NUCLEOTIDE SEQUENCE [LARGE SCALE GENOMIC DNA]</scope>
    <source>
        <strain evidence="4 5">DSM 41654</strain>
    </source>
</reference>
<evidence type="ECO:0000313" key="5">
    <source>
        <dbReference type="Proteomes" id="UP000540506"/>
    </source>
</evidence>
<dbReference type="RefSeq" id="WP_184944061.1">
    <property type="nucleotide sequence ID" value="NZ_JACHJV010000002.1"/>
</dbReference>
<dbReference type="AlphaFoldDB" id="A0A7W7R936"/>
<dbReference type="NCBIfam" id="NF047619">
    <property type="entry name" value="NADase_discoid"/>
    <property type="match status" value="1"/>
</dbReference>
<dbReference type="Gene3D" id="2.60.120.260">
    <property type="entry name" value="Galactose-binding domain-like"/>
    <property type="match status" value="1"/>
</dbReference>
<feature type="compositionally biased region" description="Pro residues" evidence="1">
    <location>
        <begin position="50"/>
        <end position="68"/>
    </location>
</feature>
<keyword evidence="5" id="KW-1185">Reference proteome</keyword>
<evidence type="ECO:0000313" key="4">
    <source>
        <dbReference type="EMBL" id="MBB4927594.1"/>
    </source>
</evidence>
<feature type="domain" description="Zinc-ribbon" evidence="3">
    <location>
        <begin position="114"/>
        <end position="135"/>
    </location>
</feature>
<evidence type="ECO:0000259" key="3">
    <source>
        <dbReference type="Pfam" id="PF13240"/>
    </source>
</evidence>
<dbReference type="SUPFAM" id="SSF49785">
    <property type="entry name" value="Galactose-binding domain-like"/>
    <property type="match status" value="1"/>
</dbReference>
<evidence type="ECO:0000256" key="2">
    <source>
        <dbReference type="SAM" id="Phobius"/>
    </source>
</evidence>
<dbReference type="Proteomes" id="UP000540506">
    <property type="component" value="Unassembled WGS sequence"/>
</dbReference>
<feature type="transmembrane region" description="Helical" evidence="2">
    <location>
        <begin position="165"/>
        <end position="186"/>
    </location>
</feature>
<dbReference type="EMBL" id="JACHJV010000002">
    <property type="protein sequence ID" value="MBB4927594.1"/>
    <property type="molecule type" value="Genomic_DNA"/>
</dbReference>
<sequence>MRTCPDCGTANGDGDDFCGNCGAYLGWQEPSTTGTSPATEAPPVADVPAVKPPPASPPSSPRVAPPQPDTSLTPDTDRRPEQADPVAVQPAKPIAARPVVRTSVADEAQDGPPCPRCGTPNRPDRRFCRRCAAPLTIARPAAALPWWRRRWPFRRRVRIGGSGTALRRIIVLLVVLALVVAGILLYPDGRTAYQDVMDKLRGASAITPVTVSASASVEGHPPAAAVDGLTNTYWGAQKVGDSITFAFRSPFRLVDLIIHTGGSTDPQQYQQEARPTTLDLLATASNGKVHEQLVSLNDKPGPQTVLTGVSDVVRVTLVVRGAAGTGPGRDIALAEVEFFKRD</sequence>
<gene>
    <name evidence="4" type="ORF">FHR34_006689</name>
</gene>
<organism evidence="4 5">
    <name type="scientific">Kitasatospora kifunensis</name>
    <name type="common">Streptomyces kifunensis</name>
    <dbReference type="NCBI Taxonomy" id="58351"/>
    <lineage>
        <taxon>Bacteria</taxon>
        <taxon>Bacillati</taxon>
        <taxon>Actinomycetota</taxon>
        <taxon>Actinomycetes</taxon>
        <taxon>Kitasatosporales</taxon>
        <taxon>Streptomycetaceae</taxon>
        <taxon>Kitasatospora</taxon>
    </lineage>
</organism>
<accession>A0A7W7R936</accession>
<dbReference type="InterPro" id="IPR057561">
    <property type="entry name" value="NADase_transloc"/>
</dbReference>
<feature type="compositionally biased region" description="Low complexity" evidence="1">
    <location>
        <begin position="37"/>
        <end position="49"/>
    </location>
</feature>
<keyword evidence="2" id="KW-0812">Transmembrane</keyword>
<evidence type="ECO:0000256" key="1">
    <source>
        <dbReference type="SAM" id="MobiDB-lite"/>
    </source>
</evidence>
<dbReference type="InterPro" id="IPR026870">
    <property type="entry name" value="Zinc_ribbon_dom"/>
</dbReference>
<name>A0A7W7R936_KITKI</name>